<evidence type="ECO:0000256" key="1">
    <source>
        <dbReference type="SAM" id="MobiDB-lite"/>
    </source>
</evidence>
<feature type="compositionally biased region" description="Basic and acidic residues" evidence="1">
    <location>
        <begin position="106"/>
        <end position="117"/>
    </location>
</feature>
<dbReference type="OrthoDB" id="4156714at2759"/>
<feature type="compositionally biased region" description="Low complexity" evidence="1">
    <location>
        <begin position="1"/>
        <end position="19"/>
    </location>
</feature>
<evidence type="ECO:0000313" key="3">
    <source>
        <dbReference type="Proteomes" id="UP000184330"/>
    </source>
</evidence>
<name>A0A1L7XR26_9HELO</name>
<proteinExistence type="predicted"/>
<accession>A0A1L7XR26</accession>
<sequence length="520" mass="59830">MDSQQLVSQQQDPVQQVEVLDADEVPPEYRKDEVASGRGRRGNRRGHNDKSRRNIPRDQPTLPSHGTTRRVSGHGARHPAPANDSPSIIKRFTRMVWSSSPNRSSVKGDFEQHEQERHKRQNNTENPPEEFHGGDGTCGLMPRPRNDITESEQAFQDMIEGKEREWEARERELQHQINQISHHFEESTRILQAKLHESESAKLFMQEQHQSFIRKQQEASFRQMESARWLPMDEGKVMDDLDRLKRDMRSWAKAMSIKDNSLLQSFKEVESAALMRDLANVALIENGQLLNGLSTAARAPMLLLNALLAHSVYTSFFRSPFFFVGNNDANAPSNVRPEGILQDVYERAQEANQQDAHVWRSQTLRLLMPPLRTDASDAEKQLRRTTEDSIAQAADRHASDFLASAASHLIENKAQTDFTNKLKKIYSDAARLSYMLWTRRTEMRCFTLHEIENLAFDAESPYFDPDSLLRFDDYEDHLKGKRVTVMVHPLLKVYGTDEAKAYDQERVWAKGVVWLNSKNA</sequence>
<organism evidence="2 3">
    <name type="scientific">Phialocephala subalpina</name>
    <dbReference type="NCBI Taxonomy" id="576137"/>
    <lineage>
        <taxon>Eukaryota</taxon>
        <taxon>Fungi</taxon>
        <taxon>Dikarya</taxon>
        <taxon>Ascomycota</taxon>
        <taxon>Pezizomycotina</taxon>
        <taxon>Leotiomycetes</taxon>
        <taxon>Helotiales</taxon>
        <taxon>Mollisiaceae</taxon>
        <taxon>Phialocephala</taxon>
        <taxon>Phialocephala fortinii species complex</taxon>
    </lineage>
</organism>
<gene>
    <name evidence="2" type="ORF">PAC_17307</name>
</gene>
<feature type="compositionally biased region" description="Polar residues" evidence="1">
    <location>
        <begin position="96"/>
        <end position="105"/>
    </location>
</feature>
<feature type="compositionally biased region" description="Basic residues" evidence="1">
    <location>
        <begin position="67"/>
        <end position="77"/>
    </location>
</feature>
<feature type="compositionally biased region" description="Basic and acidic residues" evidence="1">
    <location>
        <begin position="46"/>
        <end position="56"/>
    </location>
</feature>
<evidence type="ECO:0000313" key="2">
    <source>
        <dbReference type="EMBL" id="CZR67408.1"/>
    </source>
</evidence>
<feature type="region of interest" description="Disordered" evidence="1">
    <location>
        <begin position="1"/>
        <end position="137"/>
    </location>
</feature>
<reference evidence="2 3" key="1">
    <citation type="submission" date="2016-03" db="EMBL/GenBank/DDBJ databases">
        <authorList>
            <person name="Ploux O."/>
        </authorList>
    </citation>
    <scope>NUCLEOTIDE SEQUENCE [LARGE SCALE GENOMIC DNA]</scope>
    <source>
        <strain evidence="2 3">UAMH 11012</strain>
    </source>
</reference>
<keyword evidence="3" id="KW-1185">Reference proteome</keyword>
<dbReference type="EMBL" id="FJOG01000044">
    <property type="protein sequence ID" value="CZR67408.1"/>
    <property type="molecule type" value="Genomic_DNA"/>
</dbReference>
<dbReference type="AlphaFoldDB" id="A0A1L7XR26"/>
<protein>
    <submittedName>
        <fullName evidence="2">Uncharacterized protein</fullName>
    </submittedName>
</protein>
<dbReference type="Proteomes" id="UP000184330">
    <property type="component" value="Unassembled WGS sequence"/>
</dbReference>